<sequence length="860" mass="97617">MANTVPTTVTGAKEFGAISDNRGVVLGDASGYTQITGTQVTNHNYSGRPETPPSPSIYIPFRRDHDFVDRGTLLDQVHQKCSLLAARVALVGLGGVGKSQLAIEYCHRTAKRSPKTWIFWVHASNQARLEQGFRDIASIVKLRGREDAQADVFKLVHDWLRDEKHGAWLLVLDNTDDATVVCPPSSNSGSGLRQPLSSYLPPSKHGSVLVTSRTKHAAVKLVEDNDMIPIEAMHHEAAHALLRKKLGDEADLANDGDIAKLAKALEYMPLALVQAGAYIRSRAPRCSVSQYLEEYDRSDRTKTSLLNQEAGHLRRDNEAKNSIIITWQISFDHVRSIRQSATDLLSLMSFFDRQGIPEYLLHYEHVDEGDSLSVIVPSDKKFDDDVETLRDFAFIKVTTANTFEMHSLVQLAMRRWLESHHQLDRWREQSIVNLSAKFPTGNFENWAICQALFPHAKAAFAQEVPQSTDARKDWATLLYNAAWYAKSRANLDEAEVMSLTSMRVRMELFSEEHIDTLSSISLVGSVKREKGHYKEAEELLKKVIETGLRSLGEEHEVTLTSMHNLALVYYQQGRWKEAEDLQVQVVEIRRRLLSEDQPELLASINNLASTYLKQGRWKEAEELHVQVLETSKRVLSEEHPETLTTMNNLATTYRGQGRWKEAEELQVQVLETSKRVLGEEHLDTLTTINNLATTYRGQGRWKEAEELQVQVLEIRKRVLSEEHPNTLTTMNNLAITYYEQGRWKEAEELHVQVLETSKRVLGEEHPDTLSSMNNLACTFMAQGKDDAAIALMEQVCHLGEHVLGPQHPDFISSLKAWNAWKEEKSKKIEESKSATVQDKNSSTKKRQLPLLKRKRKRVFR</sequence>
<reference evidence="4" key="1">
    <citation type="submission" date="2022-10" db="EMBL/GenBank/DDBJ databases">
        <title>Tapping the CABI collections for fungal endophytes: first genome assemblies for Collariella, Neodidymelliopsis, Ascochyta clinopodiicola, Didymella pomorum, Didymosphaeria variabile, Neocosmospora piperis and Neocucurbitaria cava.</title>
        <authorList>
            <person name="Hill R."/>
        </authorList>
    </citation>
    <scope>NUCLEOTIDE SEQUENCE</scope>
    <source>
        <strain evidence="4">IMI 356814</strain>
    </source>
</reference>
<dbReference type="Pfam" id="PF25000">
    <property type="entry name" value="DUF7779"/>
    <property type="match status" value="1"/>
</dbReference>
<dbReference type="Proteomes" id="UP001140560">
    <property type="component" value="Unassembled WGS sequence"/>
</dbReference>
<dbReference type="EMBL" id="JAPEUY010000013">
    <property type="protein sequence ID" value="KAJ4367082.1"/>
    <property type="molecule type" value="Genomic_DNA"/>
</dbReference>
<accession>A0A9W8Y504</accession>
<dbReference type="PANTHER" id="PTHR46082">
    <property type="entry name" value="ATP/GTP-BINDING PROTEIN-RELATED"/>
    <property type="match status" value="1"/>
</dbReference>
<dbReference type="Gene3D" id="1.25.40.10">
    <property type="entry name" value="Tetratricopeptide repeat domain"/>
    <property type="match status" value="2"/>
</dbReference>
<dbReference type="SUPFAM" id="SSF48452">
    <property type="entry name" value="TPR-like"/>
    <property type="match status" value="1"/>
</dbReference>
<dbReference type="InterPro" id="IPR002182">
    <property type="entry name" value="NB-ARC"/>
</dbReference>
<gene>
    <name evidence="4" type="ORF">N0V83_007612</name>
</gene>
<evidence type="ECO:0008006" key="6">
    <source>
        <dbReference type="Google" id="ProtNLM"/>
    </source>
</evidence>
<feature type="domain" description="DUF7779" evidence="3">
    <location>
        <begin position="336"/>
        <end position="419"/>
    </location>
</feature>
<dbReference type="InterPro" id="IPR019734">
    <property type="entry name" value="TPR_rpt"/>
</dbReference>
<feature type="compositionally biased region" description="Basic residues" evidence="1">
    <location>
        <begin position="842"/>
        <end position="860"/>
    </location>
</feature>
<dbReference type="InterPro" id="IPR056681">
    <property type="entry name" value="DUF7779"/>
</dbReference>
<dbReference type="SUPFAM" id="SSF52540">
    <property type="entry name" value="P-loop containing nucleoside triphosphate hydrolases"/>
    <property type="match status" value="1"/>
</dbReference>
<evidence type="ECO:0000259" key="2">
    <source>
        <dbReference type="Pfam" id="PF00931"/>
    </source>
</evidence>
<dbReference type="Gene3D" id="3.40.50.300">
    <property type="entry name" value="P-loop containing nucleotide triphosphate hydrolases"/>
    <property type="match status" value="1"/>
</dbReference>
<dbReference type="NCBIfam" id="NF040586">
    <property type="entry name" value="FxSxx_TPR"/>
    <property type="match status" value="1"/>
</dbReference>
<dbReference type="SMART" id="SM00028">
    <property type="entry name" value="TPR"/>
    <property type="match status" value="6"/>
</dbReference>
<dbReference type="InterPro" id="IPR053137">
    <property type="entry name" value="NLR-like"/>
</dbReference>
<dbReference type="PANTHER" id="PTHR46082:SF6">
    <property type="entry name" value="AAA+ ATPASE DOMAIN-CONTAINING PROTEIN-RELATED"/>
    <property type="match status" value="1"/>
</dbReference>
<dbReference type="Pfam" id="PF13374">
    <property type="entry name" value="TPR_10"/>
    <property type="match status" value="1"/>
</dbReference>
<dbReference type="AlphaFoldDB" id="A0A9W8Y504"/>
<feature type="domain" description="NB-ARC" evidence="2">
    <location>
        <begin position="87"/>
        <end position="248"/>
    </location>
</feature>
<evidence type="ECO:0000313" key="4">
    <source>
        <dbReference type="EMBL" id="KAJ4367082.1"/>
    </source>
</evidence>
<organism evidence="4 5">
    <name type="scientific">Neocucurbitaria cava</name>
    <dbReference type="NCBI Taxonomy" id="798079"/>
    <lineage>
        <taxon>Eukaryota</taxon>
        <taxon>Fungi</taxon>
        <taxon>Dikarya</taxon>
        <taxon>Ascomycota</taxon>
        <taxon>Pezizomycotina</taxon>
        <taxon>Dothideomycetes</taxon>
        <taxon>Pleosporomycetidae</taxon>
        <taxon>Pleosporales</taxon>
        <taxon>Pleosporineae</taxon>
        <taxon>Cucurbitariaceae</taxon>
        <taxon>Neocucurbitaria</taxon>
    </lineage>
</organism>
<name>A0A9W8Y504_9PLEO</name>
<evidence type="ECO:0000256" key="1">
    <source>
        <dbReference type="SAM" id="MobiDB-lite"/>
    </source>
</evidence>
<dbReference type="OrthoDB" id="20872at2759"/>
<comment type="caution">
    <text evidence="4">The sequence shown here is derived from an EMBL/GenBank/DDBJ whole genome shotgun (WGS) entry which is preliminary data.</text>
</comment>
<dbReference type="Pfam" id="PF00931">
    <property type="entry name" value="NB-ARC"/>
    <property type="match status" value="1"/>
</dbReference>
<protein>
    <recommendedName>
        <fullName evidence="6">NB-ARC domain-containing protein</fullName>
    </recommendedName>
</protein>
<feature type="region of interest" description="Disordered" evidence="1">
    <location>
        <begin position="826"/>
        <end position="860"/>
    </location>
</feature>
<evidence type="ECO:0000259" key="3">
    <source>
        <dbReference type="Pfam" id="PF25000"/>
    </source>
</evidence>
<dbReference type="InterPro" id="IPR027417">
    <property type="entry name" value="P-loop_NTPase"/>
</dbReference>
<evidence type="ECO:0000313" key="5">
    <source>
        <dbReference type="Proteomes" id="UP001140560"/>
    </source>
</evidence>
<dbReference type="Pfam" id="PF13424">
    <property type="entry name" value="TPR_12"/>
    <property type="match status" value="3"/>
</dbReference>
<dbReference type="GO" id="GO:0043531">
    <property type="term" value="F:ADP binding"/>
    <property type="evidence" value="ECO:0007669"/>
    <property type="project" value="InterPro"/>
</dbReference>
<proteinExistence type="predicted"/>
<dbReference type="InterPro" id="IPR011990">
    <property type="entry name" value="TPR-like_helical_dom_sf"/>
</dbReference>
<keyword evidence="5" id="KW-1185">Reference proteome</keyword>